<evidence type="ECO:0000313" key="4">
    <source>
        <dbReference type="Proteomes" id="UP000694892"/>
    </source>
</evidence>
<evidence type="ECO:0000313" key="3">
    <source>
        <dbReference type="EMBL" id="OCT76296.1"/>
    </source>
</evidence>
<feature type="coiled-coil region" evidence="1">
    <location>
        <begin position="5"/>
        <end position="52"/>
    </location>
</feature>
<reference evidence="4" key="1">
    <citation type="journal article" date="2016" name="Nature">
        <title>Genome evolution in the allotetraploid frog Xenopus laevis.</title>
        <authorList>
            <person name="Session A.M."/>
            <person name="Uno Y."/>
            <person name="Kwon T."/>
            <person name="Chapman J.A."/>
            <person name="Toyoda A."/>
            <person name="Takahashi S."/>
            <person name="Fukui A."/>
            <person name="Hikosaka A."/>
            <person name="Suzuki A."/>
            <person name="Kondo M."/>
            <person name="van Heeringen S.J."/>
            <person name="Quigley I."/>
            <person name="Heinz S."/>
            <person name="Ogino H."/>
            <person name="Ochi H."/>
            <person name="Hellsten U."/>
            <person name="Lyons J.B."/>
            <person name="Simakov O."/>
            <person name="Putnam N."/>
            <person name="Stites J."/>
            <person name="Kuroki Y."/>
            <person name="Tanaka T."/>
            <person name="Michiue T."/>
            <person name="Watanabe M."/>
            <person name="Bogdanovic O."/>
            <person name="Lister R."/>
            <person name="Georgiou G."/>
            <person name="Paranjpe S.S."/>
            <person name="van Kruijsbergen I."/>
            <person name="Shu S."/>
            <person name="Carlson J."/>
            <person name="Kinoshita T."/>
            <person name="Ohta Y."/>
            <person name="Mawaribuchi S."/>
            <person name="Jenkins J."/>
            <person name="Grimwood J."/>
            <person name="Schmutz J."/>
            <person name="Mitros T."/>
            <person name="Mozaffari S.V."/>
            <person name="Suzuki Y."/>
            <person name="Haramoto Y."/>
            <person name="Yamamoto T.S."/>
            <person name="Takagi C."/>
            <person name="Heald R."/>
            <person name="Miller K."/>
            <person name="Haudenschild C."/>
            <person name="Kitzman J."/>
            <person name="Nakayama T."/>
            <person name="Izutsu Y."/>
            <person name="Robert J."/>
            <person name="Fortriede J."/>
            <person name="Burns K."/>
            <person name="Lotay V."/>
            <person name="Karimi K."/>
            <person name="Yasuoka Y."/>
            <person name="Dichmann D.S."/>
            <person name="Flajnik M.F."/>
            <person name="Houston D.W."/>
            <person name="Shendure J."/>
            <person name="DuPasquier L."/>
            <person name="Vize P.D."/>
            <person name="Zorn A.M."/>
            <person name="Ito M."/>
            <person name="Marcotte E.M."/>
            <person name="Wallingford J.B."/>
            <person name="Ito Y."/>
            <person name="Asashima M."/>
            <person name="Ueno N."/>
            <person name="Matsuda Y."/>
            <person name="Veenstra G.J."/>
            <person name="Fujiyama A."/>
            <person name="Harland R.M."/>
            <person name="Taira M."/>
            <person name="Rokhsar D.S."/>
        </authorList>
    </citation>
    <scope>NUCLEOTIDE SEQUENCE [LARGE SCALE GENOMIC DNA]</scope>
    <source>
        <strain evidence="4">J</strain>
    </source>
</reference>
<sequence>MILTIECLDMEIKDLSETLENVKAEVIKKFGVSKAEAAQAEHRDILNNLQAEIIKRKRRKFQCDSRDYETGQVYTWREERNRQHPRRSSDGLPAYPNTEEEGLLSYREIQPFLGAGPNYQHTAARKMNPRLPIAREAYPQRQKNCNFGNKR</sequence>
<evidence type="ECO:0000256" key="1">
    <source>
        <dbReference type="SAM" id="Coils"/>
    </source>
</evidence>
<proteinExistence type="predicted"/>
<dbReference type="AlphaFoldDB" id="A0A974CPC3"/>
<keyword evidence="1" id="KW-0175">Coiled coil</keyword>
<dbReference type="Proteomes" id="UP000694892">
    <property type="component" value="Chromosome 6L"/>
</dbReference>
<protein>
    <submittedName>
        <fullName evidence="3">Uncharacterized protein</fullName>
    </submittedName>
</protein>
<organism evidence="3 4">
    <name type="scientific">Xenopus laevis</name>
    <name type="common">African clawed frog</name>
    <dbReference type="NCBI Taxonomy" id="8355"/>
    <lineage>
        <taxon>Eukaryota</taxon>
        <taxon>Metazoa</taxon>
        <taxon>Chordata</taxon>
        <taxon>Craniata</taxon>
        <taxon>Vertebrata</taxon>
        <taxon>Euteleostomi</taxon>
        <taxon>Amphibia</taxon>
        <taxon>Batrachia</taxon>
        <taxon>Anura</taxon>
        <taxon>Pipoidea</taxon>
        <taxon>Pipidae</taxon>
        <taxon>Xenopodinae</taxon>
        <taxon>Xenopus</taxon>
        <taxon>Xenopus</taxon>
    </lineage>
</organism>
<dbReference type="EMBL" id="CM004476">
    <property type="protein sequence ID" value="OCT76296.1"/>
    <property type="molecule type" value="Genomic_DNA"/>
</dbReference>
<accession>A0A974CPC3</accession>
<evidence type="ECO:0000256" key="2">
    <source>
        <dbReference type="SAM" id="MobiDB-lite"/>
    </source>
</evidence>
<feature type="region of interest" description="Disordered" evidence="2">
    <location>
        <begin position="72"/>
        <end position="100"/>
    </location>
</feature>
<gene>
    <name evidence="3" type="ORF">XELAEV_18031495mg</name>
</gene>
<name>A0A974CPC3_XENLA</name>